<dbReference type="FunFam" id="2.40.270.10:FF:000011">
    <property type="entry name" value="DNA-directed RNA polymerase subunit beta"/>
    <property type="match status" value="1"/>
</dbReference>
<evidence type="ECO:0000313" key="24">
    <source>
        <dbReference type="EnsemblMetazoa" id="XP_030846206"/>
    </source>
</evidence>
<dbReference type="FunFam" id="3.90.1100.10:FF:000016">
    <property type="entry name" value="DNA-directed RNA polymerase subunit beta"/>
    <property type="match status" value="1"/>
</dbReference>
<dbReference type="Pfam" id="PF04561">
    <property type="entry name" value="RNA_pol_Rpb2_2"/>
    <property type="match status" value="1"/>
</dbReference>
<sequence length="1141" mass="127825">MSDTPTFRNLTRETYGQPKEHQNKLLEDAVRPHIESFNYMLDDGLAQAVRNITPLEFLLDDERISLSYEDASVGVPTVARGNLFASTLKVYPSESRQRGTTYQAPLQARVHWQSGNGDSGSVMRPLGQIPLLVKCKNCNLYNLSPSELVKRKEESCEMGGYFIANGIEKVIRMLVMPRRNFPMAINRSKWKTRGKGFTEFGVQMRCVRNDQSIVTITLHYLTTGSIVVSFAYNKEIFFLPLLLVLRALVDTSDQHVYDELVKGKEKDTFLIGCVTGMLRQTQTQNLSSQEQALEHLGERFRIKLSVPPWHTNVQTAKFLLQQCICVHLDSNQDKFNTLAFMARKLFAFNQGECAAENADSPMNQEVLLAGHLYLMVLKEKLEGWLVNLRYAIEKQAKKSRRFVLNDVSLNTAASTGPGDLTRKMEYLIATGNLASKTGLGLMQTSGMTVVADKLNFMRFLSHFRCIHRGSFFAEMRTTSVRKLLPEAWGFLCPVHTPDGAPCGLMNHLTALCQVVNTQPLTLPLVKTLYALGMIPLDAPLPCPVSGCYEVVLDGRVLGYVPQDIATQLTSRLKILKVKGQSGVTPTTEIVLVPVTGKGGQYPGLYIFTTPTRLYRPVRNLALQETEYIGTFEQVYMDIAVTPSEIHEKTTHLELNESSILSVSASLTPFSDFNQSPRNMYQCQMGKQTMGFPSHTLPFRIDHKMYKLQTPQTPMVRPHAYDKYDFDDYPLGTNAVVAVISYTGYDMEDAMIINKSSLERGFGHASIYKTEEINLRTKLGESKHGRVAAVFGCDVTDPRLKGSIDKDGFPYIGTVLHEGDPYYAYTRLDSGQTKIEKYKGSEVAVVDNVKVTGNDLGNQVCQRAFIQLRIQRNPIIGDKFSSRHGQKGVCSQRWPTEDMPFTESGMTPDILFNPHGFPSRMTIGMMIESMAGKSASLHGLCHDATPFTFSEEQPAVDYFGKLLTAGGYNYYGTERMYSGTSGVELEADIFIGVVYYQRLRHMVSDKFQVRSTGPVDILTHQPVKGRKRAGGIRFGEMERDSLLAHGTSFLLQDRLLNCSDKSLTRICTKCGTLLGIHLEKLSDRSSDGKLDLQDMLSSAQRKWFCATCETSDNIETITVPYVFQYLVAELSAMNIKATLEVK</sequence>
<feature type="domain" description="RNA polymerase Rpb2" evidence="22">
    <location>
        <begin position="449"/>
        <end position="514"/>
    </location>
</feature>
<dbReference type="Pfam" id="PF06883">
    <property type="entry name" value="RNA_pol_Rpa2_4"/>
    <property type="match status" value="1"/>
</dbReference>
<evidence type="ECO:0000256" key="4">
    <source>
        <dbReference type="ARBA" id="ARBA00022454"/>
    </source>
</evidence>
<comment type="subcellular location">
    <subcellularLocation>
        <location evidence="1">Chromosome</location>
    </subcellularLocation>
    <subcellularLocation>
        <location evidence="2">Nucleus</location>
        <location evidence="2">Nucleolus</location>
    </subcellularLocation>
</comment>
<dbReference type="InterPro" id="IPR007642">
    <property type="entry name" value="RNA_pol_Rpb2_2"/>
</dbReference>
<keyword evidence="5 16" id="KW-0240">DNA-directed RNA polymerase</keyword>
<evidence type="ECO:0000256" key="6">
    <source>
        <dbReference type="ARBA" id="ARBA00022553"/>
    </source>
</evidence>
<dbReference type="Proteomes" id="UP000007110">
    <property type="component" value="Unassembled WGS sequence"/>
</dbReference>
<comment type="similarity">
    <text evidence="3 15">Belongs to the RNA polymerase beta chain family.</text>
</comment>
<reference evidence="25" key="1">
    <citation type="submission" date="2015-02" db="EMBL/GenBank/DDBJ databases">
        <title>Genome sequencing for Strongylocentrotus purpuratus.</title>
        <authorList>
            <person name="Murali S."/>
            <person name="Liu Y."/>
            <person name="Vee V."/>
            <person name="English A."/>
            <person name="Wang M."/>
            <person name="Skinner E."/>
            <person name="Han Y."/>
            <person name="Muzny D.M."/>
            <person name="Worley K.C."/>
            <person name="Gibbs R.A."/>
        </authorList>
    </citation>
    <scope>NUCLEOTIDE SEQUENCE</scope>
</reference>
<dbReference type="AlphaFoldDB" id="A0A7M7P4M8"/>
<feature type="domain" description="DNA-directed RNA polymerase I subunit RPA2" evidence="23">
    <location>
        <begin position="557"/>
        <end position="615"/>
    </location>
</feature>
<evidence type="ECO:0000256" key="3">
    <source>
        <dbReference type="ARBA" id="ARBA00006835"/>
    </source>
</evidence>
<keyword evidence="13" id="KW-0539">Nucleus</keyword>
<dbReference type="FunFam" id="3.90.1110.10:FF:000008">
    <property type="entry name" value="DNA-directed RNA polymerase subunit beta"/>
    <property type="match status" value="1"/>
</dbReference>
<dbReference type="SUPFAM" id="SSF64484">
    <property type="entry name" value="beta and beta-prime subunits of DNA dependent RNA-polymerase"/>
    <property type="match status" value="1"/>
</dbReference>
<evidence type="ECO:0000259" key="22">
    <source>
        <dbReference type="Pfam" id="PF04565"/>
    </source>
</evidence>
<evidence type="ECO:0000313" key="25">
    <source>
        <dbReference type="Proteomes" id="UP000007110"/>
    </source>
</evidence>
<dbReference type="Gene3D" id="2.40.50.150">
    <property type="match status" value="1"/>
</dbReference>
<keyword evidence="6" id="KW-0597">Phosphoprotein</keyword>
<protein>
    <recommendedName>
        <fullName evidence="16">DNA-directed RNA polymerase subunit beta</fullName>
        <ecNumber evidence="16">2.7.7.6</ecNumber>
    </recommendedName>
</protein>
<dbReference type="OrthoDB" id="10248617at2759"/>
<feature type="domain" description="RNA polymerase Rpb2" evidence="19">
    <location>
        <begin position="1029"/>
        <end position="1139"/>
    </location>
</feature>
<keyword evidence="8 16" id="KW-0548">Nucleotidyltransferase</keyword>
<evidence type="ECO:0000259" key="18">
    <source>
        <dbReference type="Pfam" id="PF00562"/>
    </source>
</evidence>
<evidence type="ECO:0000259" key="21">
    <source>
        <dbReference type="Pfam" id="PF04563"/>
    </source>
</evidence>
<evidence type="ECO:0000259" key="23">
    <source>
        <dbReference type="Pfam" id="PF06883"/>
    </source>
</evidence>
<dbReference type="InterPro" id="IPR007641">
    <property type="entry name" value="RNA_pol_Rpb2_7"/>
</dbReference>
<dbReference type="FunFam" id="3.90.1100.10:FF:000008">
    <property type="entry name" value="DNA-directed RNA polymerase subunit beta"/>
    <property type="match status" value="1"/>
</dbReference>
<dbReference type="KEGG" id="spu:585593"/>
<dbReference type="GO" id="GO:0005694">
    <property type="term" value="C:chromosome"/>
    <property type="evidence" value="ECO:0007669"/>
    <property type="project" value="UniProtKB-SubCell"/>
</dbReference>
<dbReference type="InterPro" id="IPR007644">
    <property type="entry name" value="RNA_pol_bsu_protrusion"/>
</dbReference>
<evidence type="ECO:0000259" key="19">
    <source>
        <dbReference type="Pfam" id="PF04560"/>
    </source>
</evidence>
<evidence type="ECO:0000256" key="8">
    <source>
        <dbReference type="ARBA" id="ARBA00022695"/>
    </source>
</evidence>
<dbReference type="GeneID" id="585593"/>
<evidence type="ECO:0000259" key="20">
    <source>
        <dbReference type="Pfam" id="PF04561"/>
    </source>
</evidence>
<dbReference type="EnsemblMetazoa" id="XM_030990346">
    <property type="protein sequence ID" value="XP_030846206"/>
    <property type="gene ID" value="LOC585593"/>
</dbReference>
<dbReference type="GO" id="GO:0003677">
    <property type="term" value="F:DNA binding"/>
    <property type="evidence" value="ECO:0007669"/>
    <property type="project" value="InterPro"/>
</dbReference>
<dbReference type="Pfam" id="PF00562">
    <property type="entry name" value="RNA_pol_Rpb2_6"/>
    <property type="match status" value="1"/>
</dbReference>
<evidence type="ECO:0000256" key="13">
    <source>
        <dbReference type="ARBA" id="ARBA00023242"/>
    </source>
</evidence>
<feature type="domain" description="RNA polymerase Rpb2" evidence="20">
    <location>
        <begin position="219"/>
        <end position="366"/>
    </location>
</feature>
<dbReference type="PROSITE" id="PS00018">
    <property type="entry name" value="EF_HAND_1"/>
    <property type="match status" value="1"/>
</dbReference>
<dbReference type="FunCoup" id="A0A7M7P4M8">
    <property type="interactions" value="1197"/>
</dbReference>
<comment type="function">
    <text evidence="16">DNA-dependent RNA polymerase catalyzes the transcription of DNA into RNA using the four ribonucleoside triphosphates as substrates.</text>
</comment>
<feature type="domain" description="DNA-directed RNA polymerase subunit 2 hybrid-binding" evidence="18">
    <location>
        <begin position="664"/>
        <end position="1027"/>
    </location>
</feature>
<feature type="compositionally biased region" description="Polar residues" evidence="17">
    <location>
        <begin position="1"/>
        <end position="14"/>
    </location>
</feature>
<dbReference type="RefSeq" id="XP_030846206.1">
    <property type="nucleotide sequence ID" value="XM_030990346.1"/>
</dbReference>
<dbReference type="EC" id="2.7.7.6" evidence="16"/>
<dbReference type="InterPro" id="IPR037033">
    <property type="entry name" value="DNA-dir_RNAP_su2_hyb_sf"/>
</dbReference>
<dbReference type="InterPro" id="IPR014724">
    <property type="entry name" value="RNA_pol_RPB2_OB-fold"/>
</dbReference>
<evidence type="ECO:0000256" key="9">
    <source>
        <dbReference type="ARBA" id="ARBA00022723"/>
    </source>
</evidence>
<dbReference type="Pfam" id="PF04560">
    <property type="entry name" value="RNA_pol_Rpb2_7"/>
    <property type="match status" value="1"/>
</dbReference>
<keyword evidence="4" id="KW-0158">Chromosome</keyword>
<dbReference type="InterPro" id="IPR015712">
    <property type="entry name" value="DNA-dir_RNA_pol_su2"/>
</dbReference>
<keyword evidence="9" id="KW-0479">Metal-binding</keyword>
<dbReference type="Gene3D" id="2.40.270.10">
    <property type="entry name" value="DNA-directed RNA polymerase, subunit 2, domain 6"/>
    <property type="match status" value="1"/>
</dbReference>
<dbReference type="Gene3D" id="3.90.1800.10">
    <property type="entry name" value="RNA polymerase alpha subunit dimerisation domain"/>
    <property type="match status" value="1"/>
</dbReference>
<organism evidence="24 25">
    <name type="scientific">Strongylocentrotus purpuratus</name>
    <name type="common">Purple sea urchin</name>
    <dbReference type="NCBI Taxonomy" id="7668"/>
    <lineage>
        <taxon>Eukaryota</taxon>
        <taxon>Metazoa</taxon>
        <taxon>Echinodermata</taxon>
        <taxon>Eleutherozoa</taxon>
        <taxon>Echinozoa</taxon>
        <taxon>Echinoidea</taxon>
        <taxon>Euechinoidea</taxon>
        <taxon>Echinacea</taxon>
        <taxon>Camarodonta</taxon>
        <taxon>Echinidea</taxon>
        <taxon>Strongylocentrotidae</taxon>
        <taxon>Strongylocentrotus</taxon>
    </lineage>
</organism>
<name>A0A7M7P4M8_STRPU</name>
<accession>A0A7M7P4M8</accession>
<dbReference type="GO" id="GO:0032549">
    <property type="term" value="F:ribonucleoside binding"/>
    <property type="evidence" value="ECO:0007669"/>
    <property type="project" value="InterPro"/>
</dbReference>
<evidence type="ECO:0000256" key="5">
    <source>
        <dbReference type="ARBA" id="ARBA00022478"/>
    </source>
</evidence>
<reference evidence="24" key="2">
    <citation type="submission" date="2021-01" db="UniProtKB">
        <authorList>
            <consortium name="EnsemblMetazoa"/>
        </authorList>
    </citation>
    <scope>IDENTIFICATION</scope>
</reference>
<evidence type="ECO:0000256" key="2">
    <source>
        <dbReference type="ARBA" id="ARBA00004604"/>
    </source>
</evidence>
<dbReference type="FunFam" id="3.90.1800.10:FF:000004">
    <property type="entry name" value="DNA-directed RNA polymerase subunit beta"/>
    <property type="match status" value="1"/>
</dbReference>
<dbReference type="InterPro" id="IPR009674">
    <property type="entry name" value="Rpa2_dom_4"/>
</dbReference>
<dbReference type="PANTHER" id="PTHR20856">
    <property type="entry name" value="DNA-DIRECTED RNA POLYMERASE I SUBUNIT 2"/>
    <property type="match status" value="1"/>
</dbReference>
<dbReference type="Gene3D" id="3.90.1110.10">
    <property type="entry name" value="RNA polymerase Rpb2, domain 2"/>
    <property type="match status" value="1"/>
</dbReference>
<evidence type="ECO:0000256" key="16">
    <source>
        <dbReference type="RuleBase" id="RU363031"/>
    </source>
</evidence>
<dbReference type="FunFam" id="2.40.270.10:FF:000006">
    <property type="entry name" value="DNA-directed RNA polymerase subunit beta"/>
    <property type="match status" value="1"/>
</dbReference>
<feature type="region of interest" description="Disordered" evidence="17">
    <location>
        <begin position="1"/>
        <end position="21"/>
    </location>
</feature>
<evidence type="ECO:0000256" key="11">
    <source>
        <dbReference type="ARBA" id="ARBA00022833"/>
    </source>
</evidence>
<dbReference type="Gene3D" id="3.90.1100.10">
    <property type="match status" value="2"/>
</dbReference>
<evidence type="ECO:0000256" key="14">
    <source>
        <dbReference type="ARBA" id="ARBA00047768"/>
    </source>
</evidence>
<dbReference type="InParanoid" id="A0A7M7P4M8"/>
<dbReference type="CDD" id="cd00653">
    <property type="entry name" value="RNA_pol_B_RPB2"/>
    <property type="match status" value="1"/>
</dbReference>
<keyword evidence="11" id="KW-0862">Zinc</keyword>
<dbReference type="InterPro" id="IPR007645">
    <property type="entry name" value="RNA_pol_Rpb2_3"/>
</dbReference>
<dbReference type="InterPro" id="IPR018247">
    <property type="entry name" value="EF_Hand_1_Ca_BS"/>
</dbReference>
<keyword evidence="10" id="KW-0863">Zinc-finger</keyword>
<dbReference type="GO" id="GO:0008270">
    <property type="term" value="F:zinc ion binding"/>
    <property type="evidence" value="ECO:0007669"/>
    <property type="project" value="UniProtKB-KW"/>
</dbReference>
<evidence type="ECO:0000256" key="1">
    <source>
        <dbReference type="ARBA" id="ARBA00004286"/>
    </source>
</evidence>
<dbReference type="InterPro" id="IPR007121">
    <property type="entry name" value="RNA_pol_bsu_CS"/>
</dbReference>
<dbReference type="Pfam" id="PF04565">
    <property type="entry name" value="RNA_pol_Rpb2_3"/>
    <property type="match status" value="1"/>
</dbReference>
<dbReference type="InterPro" id="IPR007120">
    <property type="entry name" value="DNA-dir_RNAP_su2_dom"/>
</dbReference>
<dbReference type="Pfam" id="PF04563">
    <property type="entry name" value="RNA_pol_Rpb2_1"/>
    <property type="match status" value="1"/>
</dbReference>
<evidence type="ECO:0000256" key="17">
    <source>
        <dbReference type="SAM" id="MobiDB-lite"/>
    </source>
</evidence>
<dbReference type="GO" id="GO:0003899">
    <property type="term" value="F:DNA-directed RNA polymerase activity"/>
    <property type="evidence" value="ECO:0007669"/>
    <property type="project" value="UniProtKB-EC"/>
</dbReference>
<keyword evidence="12 16" id="KW-0804">Transcription</keyword>
<dbReference type="OMA" id="FFGVVHY"/>
<dbReference type="CTD" id="84172"/>
<dbReference type="InterPro" id="IPR037034">
    <property type="entry name" value="RNA_pol_Rpb2_2_sf"/>
</dbReference>
<dbReference type="GO" id="GO:0005736">
    <property type="term" value="C:RNA polymerase I complex"/>
    <property type="evidence" value="ECO:0000318"/>
    <property type="project" value="GO_Central"/>
</dbReference>
<comment type="catalytic activity">
    <reaction evidence="14">
        <text>RNA(n) + a ribonucleoside 5'-triphosphate = RNA(n+1) + diphosphate</text>
        <dbReference type="Rhea" id="RHEA:21248"/>
        <dbReference type="Rhea" id="RHEA-COMP:14527"/>
        <dbReference type="Rhea" id="RHEA-COMP:17342"/>
        <dbReference type="ChEBI" id="CHEBI:33019"/>
        <dbReference type="ChEBI" id="CHEBI:61557"/>
        <dbReference type="ChEBI" id="CHEBI:140395"/>
        <dbReference type="EC" id="2.7.7.6"/>
    </reaction>
    <physiologicalReaction direction="left-to-right" evidence="14">
        <dbReference type="Rhea" id="RHEA:21249"/>
    </physiologicalReaction>
</comment>
<evidence type="ECO:0000256" key="12">
    <source>
        <dbReference type="ARBA" id="ARBA00023163"/>
    </source>
</evidence>
<proteinExistence type="inferred from homology"/>
<feature type="domain" description="RNA polymerase beta subunit protrusion" evidence="21">
    <location>
        <begin position="29"/>
        <end position="405"/>
    </location>
</feature>
<keyword evidence="7 16" id="KW-0808">Transferase</keyword>
<evidence type="ECO:0000256" key="7">
    <source>
        <dbReference type="ARBA" id="ARBA00022679"/>
    </source>
</evidence>
<dbReference type="GO" id="GO:0006351">
    <property type="term" value="P:DNA-templated transcription"/>
    <property type="evidence" value="ECO:0007669"/>
    <property type="project" value="InterPro"/>
</dbReference>
<evidence type="ECO:0000256" key="15">
    <source>
        <dbReference type="RuleBase" id="RU000434"/>
    </source>
</evidence>
<evidence type="ECO:0000256" key="10">
    <source>
        <dbReference type="ARBA" id="ARBA00022771"/>
    </source>
</evidence>
<keyword evidence="25" id="KW-1185">Reference proteome</keyword>
<dbReference type="PROSITE" id="PS01166">
    <property type="entry name" value="RNA_POL_BETA"/>
    <property type="match status" value="1"/>
</dbReference>